<accession>D5CM06</accession>
<organism evidence="2 3">
    <name type="scientific">Sideroxydans lithotrophicus (strain ES-1)</name>
    <dbReference type="NCBI Taxonomy" id="580332"/>
    <lineage>
        <taxon>Bacteria</taxon>
        <taxon>Pseudomonadati</taxon>
        <taxon>Pseudomonadota</taxon>
        <taxon>Betaproteobacteria</taxon>
        <taxon>Nitrosomonadales</taxon>
        <taxon>Gallionellaceae</taxon>
        <taxon>Sideroxydans</taxon>
    </lineage>
</organism>
<dbReference type="EMBL" id="CP001965">
    <property type="protein sequence ID" value="ADE10620.1"/>
    <property type="molecule type" value="Genomic_DNA"/>
</dbReference>
<gene>
    <name evidence="2" type="ordered locus">Slit_0378</name>
</gene>
<sequence length="170" mass="19224" precursor="true">MIKILISLLISVISASSLAETAEIPTEKIVGAITRYANKVGCFIYMDEENIVRYEIQGSPYFIAMYSIDTGCTTGNNMHRPAFAALSTDKRGKVFVVEKYSTPKQTPDNFPQNIVRIYIKDNKLWYTAKDYNWGVENDPKKTDGICCPSLSFDAEFYFDKGGWVDTRSEP</sequence>
<keyword evidence="3" id="KW-1185">Reference proteome</keyword>
<dbReference type="Proteomes" id="UP000001625">
    <property type="component" value="Chromosome"/>
</dbReference>
<proteinExistence type="predicted"/>
<name>D5CM06_SIDLE</name>
<feature type="signal peptide" evidence="1">
    <location>
        <begin position="1"/>
        <end position="19"/>
    </location>
</feature>
<dbReference type="AlphaFoldDB" id="D5CM06"/>
<evidence type="ECO:0000313" key="2">
    <source>
        <dbReference type="EMBL" id="ADE10620.1"/>
    </source>
</evidence>
<protein>
    <submittedName>
        <fullName evidence="2">Uncharacterized protein</fullName>
    </submittedName>
</protein>
<dbReference type="KEGG" id="slt:Slit_0378"/>
<dbReference type="eggNOG" id="ENOG502ZE3B">
    <property type="taxonomic scope" value="Bacteria"/>
</dbReference>
<dbReference type="RefSeq" id="WP_013028519.1">
    <property type="nucleotide sequence ID" value="NC_013959.1"/>
</dbReference>
<feature type="chain" id="PRO_5003069572" evidence="1">
    <location>
        <begin position="20"/>
        <end position="170"/>
    </location>
</feature>
<dbReference type="HOGENOM" id="CLU_1569648_0_0_4"/>
<evidence type="ECO:0000256" key="1">
    <source>
        <dbReference type="SAM" id="SignalP"/>
    </source>
</evidence>
<dbReference type="OrthoDB" id="7069280at2"/>
<keyword evidence="1" id="KW-0732">Signal</keyword>
<reference evidence="2 3" key="1">
    <citation type="submission" date="2010-03" db="EMBL/GenBank/DDBJ databases">
        <title>Complete sequence of Sideroxydans lithotrophicus ES-1.</title>
        <authorList>
            <consortium name="US DOE Joint Genome Institute"/>
            <person name="Lucas S."/>
            <person name="Copeland A."/>
            <person name="Lapidus A."/>
            <person name="Cheng J.-F."/>
            <person name="Bruce D."/>
            <person name="Goodwin L."/>
            <person name="Pitluck S."/>
            <person name="Munk A.C."/>
            <person name="Detter J.C."/>
            <person name="Han C."/>
            <person name="Tapia R."/>
            <person name="Larimer F."/>
            <person name="Land M."/>
            <person name="Hauser L."/>
            <person name="Kyrpides N."/>
            <person name="Ivanova N."/>
            <person name="Emerson D."/>
            <person name="Woyke T."/>
        </authorList>
    </citation>
    <scope>NUCLEOTIDE SEQUENCE [LARGE SCALE GENOMIC DNA]</scope>
    <source>
        <strain evidence="2 3">ES-1</strain>
    </source>
</reference>
<evidence type="ECO:0000313" key="3">
    <source>
        <dbReference type="Proteomes" id="UP000001625"/>
    </source>
</evidence>